<dbReference type="InterPro" id="IPR007213">
    <property type="entry name" value="Ppm1/Ppm2/Tcmp"/>
</dbReference>
<name>A0A7S3PG02_9STRA</name>
<organism evidence="4">
    <name type="scientific">Aplanochytrium stocchinoi</name>
    <dbReference type="NCBI Taxonomy" id="215587"/>
    <lineage>
        <taxon>Eukaryota</taxon>
        <taxon>Sar</taxon>
        <taxon>Stramenopiles</taxon>
        <taxon>Bigyra</taxon>
        <taxon>Labyrinthulomycetes</taxon>
        <taxon>Thraustochytrida</taxon>
        <taxon>Thraustochytriidae</taxon>
        <taxon>Aplanochytrium</taxon>
    </lineage>
</organism>
<keyword evidence="3" id="KW-0808">Transferase</keyword>
<dbReference type="InterPro" id="IPR011610">
    <property type="entry name" value="SAM_mthyl_Trfase_ML2640-like"/>
</dbReference>
<evidence type="ECO:0000313" key="4">
    <source>
        <dbReference type="EMBL" id="CAE0437426.1"/>
    </source>
</evidence>
<dbReference type="NCBIfam" id="TIGR00027">
    <property type="entry name" value="mthyl_TIGR00027"/>
    <property type="match status" value="1"/>
</dbReference>
<comment type="similarity">
    <text evidence="1">Belongs to the UPF0677 family.</text>
</comment>
<dbReference type="GO" id="GO:0032259">
    <property type="term" value="P:methylation"/>
    <property type="evidence" value="ECO:0007669"/>
    <property type="project" value="UniProtKB-KW"/>
</dbReference>
<dbReference type="Gene3D" id="3.40.50.150">
    <property type="entry name" value="Vaccinia Virus protein VP39"/>
    <property type="match status" value="1"/>
</dbReference>
<accession>A0A7S3PG02</accession>
<evidence type="ECO:0000256" key="3">
    <source>
        <dbReference type="ARBA" id="ARBA00022679"/>
    </source>
</evidence>
<dbReference type="EMBL" id="HBIN01010287">
    <property type="protein sequence ID" value="CAE0437426.1"/>
    <property type="molecule type" value="Transcribed_RNA"/>
</dbReference>
<protein>
    <recommendedName>
        <fullName evidence="5">S-adenosyl-L-methionine-dependent methyltransferase</fullName>
    </recommendedName>
</protein>
<dbReference type="SUPFAM" id="SSF53335">
    <property type="entry name" value="S-adenosyl-L-methionine-dependent methyltransferases"/>
    <property type="match status" value="1"/>
</dbReference>
<sequence>MVFQMLSFSRIAVAVAGFIAVVAVLIAMSDEDGYYRGKFFSRMLQRGGDATSAHKDKERAQVGWTAFAVSFARAIESLKNEGDGLVNDPVATKLFDLRLGAAPFGARVIFSLFSSFKSLFGFVVGDSIVPVLSLVAVRTRYIDDHIEAFLTSSSGEMNSQLVIIGAGLDARPFRMGEMLRSTNTMSFEVDFPGMLQEKRRIFQNCGFSYSKLIDQEKRVKHVGVDLSVPGWEDELLAQGFQKEAKTVWLLEGLTGYLTDEELKQLLGIISESSAESSLIIATWITPDNPTKLGMHRFFTNDPSAVVKPFGFVEVDVSPLGKAGKHYNRNVDTKSFHTYLLSCHRKEKRLLNVNWPSA</sequence>
<gene>
    <name evidence="4" type="ORF">ASTO00021_LOCUS7683</name>
</gene>
<dbReference type="Pfam" id="PF04072">
    <property type="entry name" value="LCM"/>
    <property type="match status" value="1"/>
</dbReference>
<proteinExistence type="inferred from homology"/>
<keyword evidence="2" id="KW-0489">Methyltransferase</keyword>
<evidence type="ECO:0000256" key="2">
    <source>
        <dbReference type="ARBA" id="ARBA00022603"/>
    </source>
</evidence>
<dbReference type="InterPro" id="IPR029063">
    <property type="entry name" value="SAM-dependent_MTases_sf"/>
</dbReference>
<dbReference type="PANTHER" id="PTHR43619">
    <property type="entry name" value="S-ADENOSYL-L-METHIONINE-DEPENDENT METHYLTRANSFERASE YKTD-RELATED"/>
    <property type="match status" value="1"/>
</dbReference>
<evidence type="ECO:0000256" key="1">
    <source>
        <dbReference type="ARBA" id="ARBA00008138"/>
    </source>
</evidence>
<dbReference type="GO" id="GO:0008168">
    <property type="term" value="F:methyltransferase activity"/>
    <property type="evidence" value="ECO:0007669"/>
    <property type="project" value="UniProtKB-KW"/>
</dbReference>
<dbReference type="PANTHER" id="PTHR43619:SF2">
    <property type="entry name" value="S-ADENOSYL-L-METHIONINE-DEPENDENT METHYLTRANSFERASES SUPERFAMILY PROTEIN"/>
    <property type="match status" value="1"/>
</dbReference>
<evidence type="ECO:0008006" key="5">
    <source>
        <dbReference type="Google" id="ProtNLM"/>
    </source>
</evidence>
<dbReference type="AlphaFoldDB" id="A0A7S3PG02"/>
<reference evidence="4" key="1">
    <citation type="submission" date="2021-01" db="EMBL/GenBank/DDBJ databases">
        <authorList>
            <person name="Corre E."/>
            <person name="Pelletier E."/>
            <person name="Niang G."/>
            <person name="Scheremetjew M."/>
            <person name="Finn R."/>
            <person name="Kale V."/>
            <person name="Holt S."/>
            <person name="Cochrane G."/>
            <person name="Meng A."/>
            <person name="Brown T."/>
            <person name="Cohen L."/>
        </authorList>
    </citation>
    <scope>NUCLEOTIDE SEQUENCE</scope>
    <source>
        <strain evidence="4">GSBS06</strain>
    </source>
</reference>